<name>A0A238YEY9_9BACT</name>
<evidence type="ECO:0000259" key="5">
    <source>
        <dbReference type="PROSITE" id="PS50931"/>
    </source>
</evidence>
<gene>
    <name evidence="6" type="ORF">SAMN04488503_0909</name>
</gene>
<dbReference type="SUPFAM" id="SSF53850">
    <property type="entry name" value="Periplasmic binding protein-like II"/>
    <property type="match status" value="1"/>
</dbReference>
<sequence length="303" mass="33244">MELYQLRTFVAVARAGHLTRAAEGLHVSQPAVSAHIKALEDELGVALFTRSARGMGLTPQGQALLARAQSVLEQAEELTRAARSLRQQLDGELKIALNTDAEFLRVRELLSVLRAEHPALGVHLPQNMSHFIAEEVRAGSLDGGFVYGEAPPQGLEAVPLCSFRLVVIGPLAWRERLAGATWADLAREPWVWYSDALPCHASVQRWIAPYECRLSKVAVTDYEGTIRALVQSGAGLGIMREDEGARCEGAGEAFVWRGDSLPMNAYFLYRRDRESDPAMRAVLAALRAVWGLEQPLASAHMRA</sequence>
<dbReference type="FunFam" id="1.10.10.10:FF:000001">
    <property type="entry name" value="LysR family transcriptional regulator"/>
    <property type="match status" value="1"/>
</dbReference>
<dbReference type="InterPro" id="IPR000847">
    <property type="entry name" value="LysR_HTH_N"/>
</dbReference>
<evidence type="ECO:0000256" key="2">
    <source>
        <dbReference type="ARBA" id="ARBA00023015"/>
    </source>
</evidence>
<dbReference type="PROSITE" id="PS50931">
    <property type="entry name" value="HTH_LYSR"/>
    <property type="match status" value="1"/>
</dbReference>
<dbReference type="Pfam" id="PF03466">
    <property type="entry name" value="LysR_substrate"/>
    <property type="match status" value="1"/>
</dbReference>
<dbReference type="Proteomes" id="UP000198324">
    <property type="component" value="Unassembled WGS sequence"/>
</dbReference>
<dbReference type="InterPro" id="IPR036390">
    <property type="entry name" value="WH_DNA-bd_sf"/>
</dbReference>
<keyword evidence="7" id="KW-1185">Reference proteome</keyword>
<reference evidence="6 7" key="1">
    <citation type="submission" date="2017-06" db="EMBL/GenBank/DDBJ databases">
        <authorList>
            <person name="Kim H.J."/>
            <person name="Triplett B.A."/>
        </authorList>
    </citation>
    <scope>NUCLEOTIDE SEQUENCE [LARGE SCALE GENOMIC DNA]</scope>
    <source>
        <strain evidence="6 7">DSM 13116</strain>
    </source>
</reference>
<accession>A0A238YEY9</accession>
<dbReference type="PANTHER" id="PTHR30346">
    <property type="entry name" value="TRANSCRIPTIONAL DUAL REGULATOR HCAR-RELATED"/>
    <property type="match status" value="1"/>
</dbReference>
<dbReference type="Gene3D" id="3.40.190.290">
    <property type="match status" value="1"/>
</dbReference>
<dbReference type="EMBL" id="FZOC01000001">
    <property type="protein sequence ID" value="SNR69358.1"/>
    <property type="molecule type" value="Genomic_DNA"/>
</dbReference>
<dbReference type="SUPFAM" id="SSF46785">
    <property type="entry name" value="Winged helix' DNA-binding domain"/>
    <property type="match status" value="1"/>
</dbReference>
<proteinExistence type="inferred from homology"/>
<evidence type="ECO:0000256" key="4">
    <source>
        <dbReference type="ARBA" id="ARBA00023163"/>
    </source>
</evidence>
<dbReference type="GO" id="GO:0003700">
    <property type="term" value="F:DNA-binding transcription factor activity"/>
    <property type="evidence" value="ECO:0007669"/>
    <property type="project" value="InterPro"/>
</dbReference>
<dbReference type="AlphaFoldDB" id="A0A238YEY9"/>
<keyword evidence="2" id="KW-0805">Transcription regulation</keyword>
<dbReference type="OrthoDB" id="5317428at2"/>
<dbReference type="CDD" id="cd05466">
    <property type="entry name" value="PBP2_LTTR_substrate"/>
    <property type="match status" value="1"/>
</dbReference>
<organism evidence="6 7">
    <name type="scientific">Humidesulfovibrio mexicanus</name>
    <dbReference type="NCBI Taxonomy" id="147047"/>
    <lineage>
        <taxon>Bacteria</taxon>
        <taxon>Pseudomonadati</taxon>
        <taxon>Thermodesulfobacteriota</taxon>
        <taxon>Desulfovibrionia</taxon>
        <taxon>Desulfovibrionales</taxon>
        <taxon>Desulfovibrionaceae</taxon>
        <taxon>Humidesulfovibrio</taxon>
    </lineage>
</organism>
<dbReference type="PRINTS" id="PR00039">
    <property type="entry name" value="HTHLYSR"/>
</dbReference>
<dbReference type="InterPro" id="IPR005119">
    <property type="entry name" value="LysR_subst-bd"/>
</dbReference>
<keyword evidence="4" id="KW-0804">Transcription</keyword>
<evidence type="ECO:0000313" key="7">
    <source>
        <dbReference type="Proteomes" id="UP000198324"/>
    </source>
</evidence>
<dbReference type="PANTHER" id="PTHR30346:SF0">
    <property type="entry name" value="HCA OPERON TRANSCRIPTIONAL ACTIVATOR HCAR"/>
    <property type="match status" value="1"/>
</dbReference>
<evidence type="ECO:0000256" key="1">
    <source>
        <dbReference type="ARBA" id="ARBA00009437"/>
    </source>
</evidence>
<feature type="domain" description="HTH lysR-type" evidence="5">
    <location>
        <begin position="1"/>
        <end position="58"/>
    </location>
</feature>
<dbReference type="GO" id="GO:0003677">
    <property type="term" value="F:DNA binding"/>
    <property type="evidence" value="ECO:0007669"/>
    <property type="project" value="UniProtKB-KW"/>
</dbReference>
<dbReference type="Gene3D" id="1.10.10.10">
    <property type="entry name" value="Winged helix-like DNA-binding domain superfamily/Winged helix DNA-binding domain"/>
    <property type="match status" value="1"/>
</dbReference>
<keyword evidence="3 6" id="KW-0238">DNA-binding</keyword>
<evidence type="ECO:0000256" key="3">
    <source>
        <dbReference type="ARBA" id="ARBA00023125"/>
    </source>
</evidence>
<dbReference type="Pfam" id="PF00126">
    <property type="entry name" value="HTH_1"/>
    <property type="match status" value="1"/>
</dbReference>
<protein>
    <submittedName>
        <fullName evidence="6">DNA-binding transcriptional regulator, LysR family</fullName>
    </submittedName>
</protein>
<dbReference type="RefSeq" id="WP_089272122.1">
    <property type="nucleotide sequence ID" value="NZ_FZOC01000001.1"/>
</dbReference>
<evidence type="ECO:0000313" key="6">
    <source>
        <dbReference type="EMBL" id="SNR69358.1"/>
    </source>
</evidence>
<comment type="similarity">
    <text evidence="1">Belongs to the LysR transcriptional regulatory family.</text>
</comment>
<dbReference type="GO" id="GO:0032993">
    <property type="term" value="C:protein-DNA complex"/>
    <property type="evidence" value="ECO:0007669"/>
    <property type="project" value="TreeGrafter"/>
</dbReference>
<dbReference type="InterPro" id="IPR036388">
    <property type="entry name" value="WH-like_DNA-bd_sf"/>
</dbReference>